<dbReference type="Gene3D" id="1.20.272.10">
    <property type="match status" value="1"/>
</dbReference>
<dbReference type="InterPro" id="IPR008921">
    <property type="entry name" value="DNA_pol3_clamp-load_cplx_C"/>
</dbReference>
<keyword evidence="4 10" id="KW-0548">Nucleotidyltransferase</keyword>
<dbReference type="SUPFAM" id="SSF52540">
    <property type="entry name" value="P-loop containing nucleoside triphosphate hydrolases"/>
    <property type="match status" value="1"/>
</dbReference>
<sequence>MAKGFAETDSLCRELVSQARNGIFKPVYLLMGDEPFYPDMVCEAVVQNALDESERDFNQSIFYGADTDAETVMTTARRYPVFAERQLVVVKEAQMMKSLEDLSVYCSRPLDSTVLVICMHGASADKRKSLYKSVSKIGVVVESNSLRDYEIPRWISSYYAGRGLQIAPDAAALLGEYAGTDLSKIAVETDKLMKNLPEGTVRVAAGDIEKNVGISRQYSIFELTRELSLKNAPKALRIAAYIGASPKFAMPMAVSALFTHFYRILKYEALLAGNPRPGNDMKAKVLGVNPYFFAEYDKAVANYPLKKCMSVISLLKEFDYKGKGGDVGEATPEQLLTELVTKILN</sequence>
<dbReference type="Gene3D" id="3.40.50.300">
    <property type="entry name" value="P-loop containing nucleotide triphosphate hydrolases"/>
    <property type="match status" value="1"/>
</dbReference>
<comment type="caution">
    <text evidence="10">The sequence shown here is derived from an EMBL/GenBank/DDBJ whole genome shotgun (WGS) entry which is preliminary data.</text>
</comment>
<protein>
    <recommendedName>
        <fullName evidence="2">DNA polymerase III subunit delta</fullName>
        <ecNumber evidence="1">2.7.7.7</ecNumber>
    </recommendedName>
</protein>
<dbReference type="GO" id="GO:0006261">
    <property type="term" value="P:DNA-templated DNA replication"/>
    <property type="evidence" value="ECO:0007669"/>
    <property type="project" value="TreeGrafter"/>
</dbReference>
<keyword evidence="3 10" id="KW-0808">Transferase</keyword>
<dbReference type="GO" id="GO:0003677">
    <property type="term" value="F:DNA binding"/>
    <property type="evidence" value="ECO:0007669"/>
    <property type="project" value="InterPro"/>
</dbReference>
<reference evidence="10" key="2">
    <citation type="journal article" date="2021" name="PeerJ">
        <title>Extensive microbial diversity within the chicken gut microbiome revealed by metagenomics and culture.</title>
        <authorList>
            <person name="Gilroy R."/>
            <person name="Ravi A."/>
            <person name="Getino M."/>
            <person name="Pursley I."/>
            <person name="Horton D.L."/>
            <person name="Alikhan N.F."/>
            <person name="Baker D."/>
            <person name="Gharbi K."/>
            <person name="Hall N."/>
            <person name="Watson M."/>
            <person name="Adriaenssens E.M."/>
            <person name="Foster-Nyarko E."/>
            <person name="Jarju S."/>
            <person name="Secka A."/>
            <person name="Antonio M."/>
            <person name="Oren A."/>
            <person name="Chaudhuri R.R."/>
            <person name="La Ragione R."/>
            <person name="Hildebrand F."/>
            <person name="Pallen M.J."/>
        </authorList>
    </citation>
    <scope>NUCLEOTIDE SEQUENCE</scope>
    <source>
        <strain evidence="10">B2-22910</strain>
    </source>
</reference>
<evidence type="ECO:0000256" key="4">
    <source>
        <dbReference type="ARBA" id="ARBA00022695"/>
    </source>
</evidence>
<dbReference type="SUPFAM" id="SSF48019">
    <property type="entry name" value="post-AAA+ oligomerization domain-like"/>
    <property type="match status" value="1"/>
</dbReference>
<dbReference type="Proteomes" id="UP000823603">
    <property type="component" value="Unassembled WGS sequence"/>
</dbReference>
<gene>
    <name evidence="10" type="primary">holA</name>
    <name evidence="10" type="ORF">IAB82_04280</name>
</gene>
<comment type="catalytic activity">
    <reaction evidence="8">
        <text>DNA(n) + a 2'-deoxyribonucleoside 5'-triphosphate = DNA(n+1) + diphosphate</text>
        <dbReference type="Rhea" id="RHEA:22508"/>
        <dbReference type="Rhea" id="RHEA-COMP:17339"/>
        <dbReference type="Rhea" id="RHEA-COMP:17340"/>
        <dbReference type="ChEBI" id="CHEBI:33019"/>
        <dbReference type="ChEBI" id="CHEBI:61560"/>
        <dbReference type="ChEBI" id="CHEBI:173112"/>
        <dbReference type="EC" id="2.7.7.7"/>
    </reaction>
</comment>
<dbReference type="GO" id="GO:0003887">
    <property type="term" value="F:DNA-directed DNA polymerase activity"/>
    <property type="evidence" value="ECO:0007669"/>
    <property type="project" value="UniProtKB-KW"/>
</dbReference>
<evidence type="ECO:0000256" key="7">
    <source>
        <dbReference type="ARBA" id="ARBA00034754"/>
    </source>
</evidence>
<organism evidence="10 11">
    <name type="scientific">Candidatus Cryptobacteroides faecavium</name>
    <dbReference type="NCBI Taxonomy" id="2840762"/>
    <lineage>
        <taxon>Bacteria</taxon>
        <taxon>Pseudomonadati</taxon>
        <taxon>Bacteroidota</taxon>
        <taxon>Bacteroidia</taxon>
        <taxon>Bacteroidales</taxon>
        <taxon>Candidatus Cryptobacteroides</taxon>
    </lineage>
</organism>
<dbReference type="EMBL" id="JADIMB010000060">
    <property type="protein sequence ID" value="MBO8470997.1"/>
    <property type="molecule type" value="Genomic_DNA"/>
</dbReference>
<dbReference type="Gene3D" id="1.10.8.60">
    <property type="match status" value="1"/>
</dbReference>
<evidence type="ECO:0000256" key="3">
    <source>
        <dbReference type="ARBA" id="ARBA00022679"/>
    </source>
</evidence>
<accession>A0A9D9IEJ3</accession>
<evidence type="ECO:0000313" key="11">
    <source>
        <dbReference type="Proteomes" id="UP000823603"/>
    </source>
</evidence>
<evidence type="ECO:0000256" key="5">
    <source>
        <dbReference type="ARBA" id="ARBA00022705"/>
    </source>
</evidence>
<evidence type="ECO:0000259" key="9">
    <source>
        <dbReference type="Pfam" id="PF06144"/>
    </source>
</evidence>
<dbReference type="InterPro" id="IPR010372">
    <property type="entry name" value="DNA_pol3_delta_N"/>
</dbReference>
<dbReference type="InterPro" id="IPR027417">
    <property type="entry name" value="P-loop_NTPase"/>
</dbReference>
<dbReference type="InterPro" id="IPR005790">
    <property type="entry name" value="DNA_polIII_delta"/>
</dbReference>
<dbReference type="AlphaFoldDB" id="A0A9D9IEJ3"/>
<feature type="domain" description="DNA polymerase III delta N-terminal" evidence="9">
    <location>
        <begin position="28"/>
        <end position="142"/>
    </location>
</feature>
<evidence type="ECO:0000256" key="6">
    <source>
        <dbReference type="ARBA" id="ARBA00022932"/>
    </source>
</evidence>
<keyword evidence="5" id="KW-0235">DNA replication</keyword>
<dbReference type="NCBIfam" id="TIGR01128">
    <property type="entry name" value="holA"/>
    <property type="match status" value="1"/>
</dbReference>
<name>A0A9D9IEJ3_9BACT</name>
<evidence type="ECO:0000313" key="10">
    <source>
        <dbReference type="EMBL" id="MBO8470997.1"/>
    </source>
</evidence>
<keyword evidence="6" id="KW-0239">DNA-directed DNA polymerase</keyword>
<proteinExistence type="inferred from homology"/>
<dbReference type="PANTHER" id="PTHR34388:SF1">
    <property type="entry name" value="DNA POLYMERASE III SUBUNIT DELTA"/>
    <property type="match status" value="1"/>
</dbReference>
<reference evidence="10" key="1">
    <citation type="submission" date="2020-10" db="EMBL/GenBank/DDBJ databases">
        <authorList>
            <person name="Gilroy R."/>
        </authorList>
    </citation>
    <scope>NUCLEOTIDE SEQUENCE</scope>
    <source>
        <strain evidence="10">B2-22910</strain>
    </source>
</reference>
<evidence type="ECO:0000256" key="2">
    <source>
        <dbReference type="ARBA" id="ARBA00017703"/>
    </source>
</evidence>
<dbReference type="PANTHER" id="PTHR34388">
    <property type="entry name" value="DNA POLYMERASE III SUBUNIT DELTA"/>
    <property type="match status" value="1"/>
</dbReference>
<comment type="similarity">
    <text evidence="7">Belongs to the DNA polymerase HolA subunit family.</text>
</comment>
<dbReference type="EC" id="2.7.7.7" evidence="1"/>
<evidence type="ECO:0000256" key="8">
    <source>
        <dbReference type="ARBA" id="ARBA00049244"/>
    </source>
</evidence>
<dbReference type="GO" id="GO:0009360">
    <property type="term" value="C:DNA polymerase III complex"/>
    <property type="evidence" value="ECO:0007669"/>
    <property type="project" value="InterPro"/>
</dbReference>
<evidence type="ECO:0000256" key="1">
    <source>
        <dbReference type="ARBA" id="ARBA00012417"/>
    </source>
</evidence>
<dbReference type="Pfam" id="PF06144">
    <property type="entry name" value="DNA_pol3_delta"/>
    <property type="match status" value="1"/>
</dbReference>